<feature type="domain" description="GGDEF" evidence="4">
    <location>
        <begin position="256"/>
        <end position="389"/>
    </location>
</feature>
<dbReference type="InterPro" id="IPR029787">
    <property type="entry name" value="Nucleotide_cyclase"/>
</dbReference>
<feature type="transmembrane region" description="Helical" evidence="3">
    <location>
        <begin position="190"/>
        <end position="214"/>
    </location>
</feature>
<keyword evidence="3" id="KW-0812">Transmembrane</keyword>
<dbReference type="Gene3D" id="3.30.70.270">
    <property type="match status" value="1"/>
</dbReference>
<evidence type="ECO:0000256" key="1">
    <source>
        <dbReference type="ARBA" id="ARBA00012528"/>
    </source>
</evidence>
<feature type="transmembrane region" description="Helical" evidence="3">
    <location>
        <begin position="41"/>
        <end position="62"/>
    </location>
</feature>
<dbReference type="NCBIfam" id="TIGR00254">
    <property type="entry name" value="GGDEF"/>
    <property type="match status" value="1"/>
</dbReference>
<dbReference type="FunFam" id="3.30.70.270:FF:000001">
    <property type="entry name" value="Diguanylate cyclase domain protein"/>
    <property type="match status" value="1"/>
</dbReference>
<dbReference type="InterPro" id="IPR050469">
    <property type="entry name" value="Diguanylate_Cyclase"/>
</dbReference>
<evidence type="ECO:0000313" key="5">
    <source>
        <dbReference type="EMBL" id="PTW61507.1"/>
    </source>
</evidence>
<dbReference type="GO" id="GO:0052621">
    <property type="term" value="F:diguanylate cyclase activity"/>
    <property type="evidence" value="ECO:0007669"/>
    <property type="project" value="UniProtKB-EC"/>
</dbReference>
<gene>
    <name evidence="5" type="ORF">C8N35_102217</name>
</gene>
<keyword evidence="3" id="KW-0472">Membrane</keyword>
<dbReference type="CDD" id="cd01949">
    <property type="entry name" value="GGDEF"/>
    <property type="match status" value="1"/>
</dbReference>
<sequence length="390" mass="42648">MSETRLMRLDSFTLVVVLGTICVLTGSGFGIGWWRYRTEPALGHATTAFGLTALGCFLYLARGRIPDLLTIDIANAALFAALAIGWNAIRAQNGRQCLVWPLVLSCGLWLALCRFPPFYADTTLRTAAASLLIAGLSLGCLFEFMRLKNGARPIRMLLLVACAGNAAGFLLRGIYSLLAWYSGGSIADNIWVSLALLGALIFICALVLGSLWLWQERVFGQLQHEVEVDPLTGILNRRAFERGAVELLKGSRADRETLSLLLIDIDHFKLVNDQFGHLAGDLVLRIFADAVGDELRKMDLFGRFGGEEFVVLLRGADLDDALQVAEKLRVRISRLAVPWQDVLIRLTVSIGVAAAQERATTLFDLIGRADRGLYSAKGSGRNRVVIAARS</sequence>
<dbReference type="OrthoDB" id="9812260at2"/>
<protein>
    <recommendedName>
        <fullName evidence="1">diguanylate cyclase</fullName>
        <ecNumber evidence="1">2.7.7.65</ecNumber>
    </recommendedName>
</protein>
<evidence type="ECO:0000259" key="4">
    <source>
        <dbReference type="PROSITE" id="PS50887"/>
    </source>
</evidence>
<reference evidence="5 6" key="1">
    <citation type="submission" date="2018-04" db="EMBL/GenBank/DDBJ databases">
        <title>Genomic Encyclopedia of Archaeal and Bacterial Type Strains, Phase II (KMG-II): from individual species to whole genera.</title>
        <authorList>
            <person name="Goeker M."/>
        </authorList>
    </citation>
    <scope>NUCLEOTIDE SEQUENCE [LARGE SCALE GENOMIC DNA]</scope>
    <source>
        <strain evidence="5 6">DSM 23382</strain>
    </source>
</reference>
<dbReference type="EMBL" id="QAYG01000002">
    <property type="protein sequence ID" value="PTW61507.1"/>
    <property type="molecule type" value="Genomic_DNA"/>
</dbReference>
<dbReference type="RefSeq" id="WP_146177363.1">
    <property type="nucleotide sequence ID" value="NZ_QAYG01000002.1"/>
</dbReference>
<accession>A0A2T5VCM8</accession>
<keyword evidence="3" id="KW-1133">Transmembrane helix</keyword>
<name>A0A2T5VCM8_9HYPH</name>
<feature type="transmembrane region" description="Helical" evidence="3">
    <location>
        <begin position="98"/>
        <end position="120"/>
    </location>
</feature>
<dbReference type="SMART" id="SM00267">
    <property type="entry name" value="GGDEF"/>
    <property type="match status" value="1"/>
</dbReference>
<dbReference type="InterPro" id="IPR000160">
    <property type="entry name" value="GGDEF_dom"/>
</dbReference>
<evidence type="ECO:0000313" key="6">
    <source>
        <dbReference type="Proteomes" id="UP000244081"/>
    </source>
</evidence>
<feature type="transmembrane region" description="Helical" evidence="3">
    <location>
        <begin position="12"/>
        <end position="34"/>
    </location>
</feature>
<feature type="transmembrane region" description="Helical" evidence="3">
    <location>
        <begin position="68"/>
        <end position="86"/>
    </location>
</feature>
<dbReference type="InterPro" id="IPR043128">
    <property type="entry name" value="Rev_trsase/Diguanyl_cyclase"/>
</dbReference>
<dbReference type="Proteomes" id="UP000244081">
    <property type="component" value="Unassembled WGS sequence"/>
</dbReference>
<dbReference type="GO" id="GO:0005886">
    <property type="term" value="C:plasma membrane"/>
    <property type="evidence" value="ECO:0007669"/>
    <property type="project" value="TreeGrafter"/>
</dbReference>
<comment type="catalytic activity">
    <reaction evidence="2">
        <text>2 GTP = 3',3'-c-di-GMP + 2 diphosphate</text>
        <dbReference type="Rhea" id="RHEA:24898"/>
        <dbReference type="ChEBI" id="CHEBI:33019"/>
        <dbReference type="ChEBI" id="CHEBI:37565"/>
        <dbReference type="ChEBI" id="CHEBI:58805"/>
        <dbReference type="EC" id="2.7.7.65"/>
    </reaction>
</comment>
<proteinExistence type="predicted"/>
<dbReference type="Pfam" id="PF00990">
    <property type="entry name" value="GGDEF"/>
    <property type="match status" value="1"/>
</dbReference>
<dbReference type="PANTHER" id="PTHR45138:SF9">
    <property type="entry name" value="DIGUANYLATE CYCLASE DGCM-RELATED"/>
    <property type="match status" value="1"/>
</dbReference>
<dbReference type="PANTHER" id="PTHR45138">
    <property type="entry name" value="REGULATORY COMPONENTS OF SENSORY TRANSDUCTION SYSTEM"/>
    <property type="match status" value="1"/>
</dbReference>
<evidence type="ECO:0000256" key="3">
    <source>
        <dbReference type="SAM" id="Phobius"/>
    </source>
</evidence>
<comment type="caution">
    <text evidence="5">The sequence shown here is derived from an EMBL/GenBank/DDBJ whole genome shotgun (WGS) entry which is preliminary data.</text>
</comment>
<dbReference type="GO" id="GO:1902201">
    <property type="term" value="P:negative regulation of bacterial-type flagellum-dependent cell motility"/>
    <property type="evidence" value="ECO:0007669"/>
    <property type="project" value="TreeGrafter"/>
</dbReference>
<feature type="transmembrane region" description="Helical" evidence="3">
    <location>
        <begin position="157"/>
        <end position="178"/>
    </location>
</feature>
<organism evidence="5 6">
    <name type="scientific">Breoghania corrubedonensis</name>
    <dbReference type="NCBI Taxonomy" id="665038"/>
    <lineage>
        <taxon>Bacteria</taxon>
        <taxon>Pseudomonadati</taxon>
        <taxon>Pseudomonadota</taxon>
        <taxon>Alphaproteobacteria</taxon>
        <taxon>Hyphomicrobiales</taxon>
        <taxon>Stappiaceae</taxon>
        <taxon>Breoghania</taxon>
    </lineage>
</organism>
<evidence type="ECO:0000256" key="2">
    <source>
        <dbReference type="ARBA" id="ARBA00034247"/>
    </source>
</evidence>
<feature type="transmembrane region" description="Helical" evidence="3">
    <location>
        <begin position="126"/>
        <end position="145"/>
    </location>
</feature>
<dbReference type="PROSITE" id="PS50887">
    <property type="entry name" value="GGDEF"/>
    <property type="match status" value="1"/>
</dbReference>
<keyword evidence="6" id="KW-1185">Reference proteome</keyword>
<dbReference type="AlphaFoldDB" id="A0A2T5VCM8"/>
<dbReference type="SUPFAM" id="SSF55073">
    <property type="entry name" value="Nucleotide cyclase"/>
    <property type="match status" value="1"/>
</dbReference>
<dbReference type="GO" id="GO:0043709">
    <property type="term" value="P:cell adhesion involved in single-species biofilm formation"/>
    <property type="evidence" value="ECO:0007669"/>
    <property type="project" value="TreeGrafter"/>
</dbReference>
<dbReference type="EC" id="2.7.7.65" evidence="1"/>